<feature type="region of interest" description="Disordered" evidence="1">
    <location>
        <begin position="228"/>
        <end position="265"/>
    </location>
</feature>
<name>A0ABW2XMQ6_9ACTN</name>
<gene>
    <name evidence="4" type="ORF">ACFQZM_24490</name>
</gene>
<dbReference type="Gene3D" id="2.60.40.10">
    <property type="entry name" value="Immunoglobulins"/>
    <property type="match status" value="1"/>
</dbReference>
<feature type="transmembrane region" description="Helical" evidence="2">
    <location>
        <begin position="144"/>
        <end position="160"/>
    </location>
</feature>
<keyword evidence="5" id="KW-1185">Reference proteome</keyword>
<keyword evidence="2" id="KW-1133">Transmembrane helix</keyword>
<dbReference type="InterPro" id="IPR014756">
    <property type="entry name" value="Ig_E-set"/>
</dbReference>
<feature type="transmembrane region" description="Helical" evidence="2">
    <location>
        <begin position="75"/>
        <end position="96"/>
    </location>
</feature>
<feature type="compositionally biased region" description="Low complexity" evidence="1">
    <location>
        <begin position="250"/>
        <end position="265"/>
    </location>
</feature>
<sequence>MADESPVGTEYARTRDIVAASAFLLLLTAALLTLLVQAWPPAAGTAPDGRVQPPPSSTVVHLPGWSPRLSRESGLFVVVLAAGALGAVVHALRSLYWYVGNRALRRSWLMMYLFLPFVGALLALIVYLVLRGGLTSPAGGASDVNPYGITAIAALVGLFSRETAEKLRTVFATLLAPAQPGRDQALSPRITSVEPASGPAGTAVVVRGSGLSSATAVRFGGAEAPVTDATDARLRTTVPPGATTDRPVVTTPGGSATAPTTFTVG</sequence>
<organism evidence="4 5">
    <name type="scientific">Actinomadura fibrosa</name>
    <dbReference type="NCBI Taxonomy" id="111802"/>
    <lineage>
        <taxon>Bacteria</taxon>
        <taxon>Bacillati</taxon>
        <taxon>Actinomycetota</taxon>
        <taxon>Actinomycetes</taxon>
        <taxon>Streptosporangiales</taxon>
        <taxon>Thermomonosporaceae</taxon>
        <taxon>Actinomadura</taxon>
    </lineage>
</organism>
<keyword evidence="2" id="KW-0812">Transmembrane</keyword>
<dbReference type="Proteomes" id="UP001597063">
    <property type="component" value="Unassembled WGS sequence"/>
</dbReference>
<evidence type="ECO:0000256" key="2">
    <source>
        <dbReference type="SAM" id="Phobius"/>
    </source>
</evidence>
<feature type="transmembrane region" description="Helical" evidence="2">
    <location>
        <begin position="108"/>
        <end position="129"/>
    </location>
</feature>
<comment type="caution">
    <text evidence="4">The sequence shown here is derived from an EMBL/GenBank/DDBJ whole genome shotgun (WGS) entry which is preliminary data.</text>
</comment>
<protein>
    <submittedName>
        <fullName evidence="4">IPT/TIG domain-containing protein</fullName>
    </submittedName>
</protein>
<dbReference type="RefSeq" id="WP_131761422.1">
    <property type="nucleotide sequence ID" value="NZ_CAACUY010000165.1"/>
</dbReference>
<proteinExistence type="predicted"/>
<evidence type="ECO:0000259" key="3">
    <source>
        <dbReference type="Pfam" id="PF01833"/>
    </source>
</evidence>
<reference evidence="5" key="1">
    <citation type="journal article" date="2019" name="Int. J. Syst. Evol. Microbiol.">
        <title>The Global Catalogue of Microorganisms (GCM) 10K type strain sequencing project: providing services to taxonomists for standard genome sequencing and annotation.</title>
        <authorList>
            <consortium name="The Broad Institute Genomics Platform"/>
            <consortium name="The Broad Institute Genome Sequencing Center for Infectious Disease"/>
            <person name="Wu L."/>
            <person name="Ma J."/>
        </authorList>
    </citation>
    <scope>NUCLEOTIDE SEQUENCE [LARGE SCALE GENOMIC DNA]</scope>
    <source>
        <strain evidence="5">JCM 9371</strain>
    </source>
</reference>
<evidence type="ECO:0000313" key="5">
    <source>
        <dbReference type="Proteomes" id="UP001597063"/>
    </source>
</evidence>
<accession>A0ABW2XMQ6</accession>
<feature type="domain" description="IPT/TIG" evidence="3">
    <location>
        <begin position="188"/>
        <end position="263"/>
    </location>
</feature>
<dbReference type="CDD" id="cd00102">
    <property type="entry name" value="IPT"/>
    <property type="match status" value="1"/>
</dbReference>
<dbReference type="SUPFAM" id="SSF81296">
    <property type="entry name" value="E set domains"/>
    <property type="match status" value="1"/>
</dbReference>
<dbReference type="Pfam" id="PF01833">
    <property type="entry name" value="TIG"/>
    <property type="match status" value="1"/>
</dbReference>
<evidence type="ECO:0000256" key="1">
    <source>
        <dbReference type="SAM" id="MobiDB-lite"/>
    </source>
</evidence>
<evidence type="ECO:0000313" key="4">
    <source>
        <dbReference type="EMBL" id="MFD0687676.1"/>
    </source>
</evidence>
<dbReference type="EMBL" id="JBHTGP010000013">
    <property type="protein sequence ID" value="MFD0687676.1"/>
    <property type="molecule type" value="Genomic_DNA"/>
</dbReference>
<dbReference type="InterPro" id="IPR013783">
    <property type="entry name" value="Ig-like_fold"/>
</dbReference>
<feature type="transmembrane region" description="Helical" evidence="2">
    <location>
        <begin position="17"/>
        <end position="39"/>
    </location>
</feature>
<dbReference type="InterPro" id="IPR002909">
    <property type="entry name" value="IPT_dom"/>
</dbReference>
<keyword evidence="2" id="KW-0472">Membrane</keyword>